<dbReference type="PANTHER" id="PTHR33101:SF45">
    <property type="entry name" value="ROP GUANINE NUCLEOTIDE EXCHANGE FACTOR 11"/>
    <property type="match status" value="1"/>
</dbReference>
<dbReference type="GO" id="GO:0005085">
    <property type="term" value="F:guanyl-nucleotide exchange factor activity"/>
    <property type="evidence" value="ECO:0007669"/>
    <property type="project" value="UniProtKB-UniRule"/>
</dbReference>
<dbReference type="FunFam" id="1.20.58.2010:FF:000003">
    <property type="entry name" value="Rop guanine nucleotide exchange factor 14"/>
    <property type="match status" value="1"/>
</dbReference>
<protein>
    <submittedName>
        <fullName evidence="5">PRONE domain</fullName>
    </submittedName>
</protein>
<accession>A0A8T2GPS4</accession>
<dbReference type="Pfam" id="PF01221">
    <property type="entry name" value="Dynein_light"/>
    <property type="match status" value="1"/>
</dbReference>
<dbReference type="Pfam" id="PF03759">
    <property type="entry name" value="PRONE"/>
    <property type="match status" value="1"/>
</dbReference>
<evidence type="ECO:0000256" key="2">
    <source>
        <dbReference type="PROSITE-ProRule" id="PRU00663"/>
    </source>
</evidence>
<sequence>MLEGKAMVEDSDMPVKMQMQAMAFASQALDLFDVFDCKSIAGHIKKEFDERYGSGWQCVALLLLNYPNHFVNRPKLREEVDFNDNMNENSASRHVKSWSSDCAMRMDGSDNLDDDDNDMMMFRSQPGKCGSVDRPSLPIGGVTPNRNDKLPRVSSSDSMEALIILQAAMEQMKEKFSKLLLGEDMSGGGKGVSSALALSNAITNLAASAFGEQRRLEPMAVDRKTRWRREIGWLISVADYIVEFAPTQQTNKDGTSMEVMSTRQRTDLLCNIPALKKLDAMLLDCLDKFKDQDEFYYVKKDSPDSCETRNDEKWWLPAVKVPPNGLSEISRRFLQSQKECVNQVLKAAMAINAQVLSEMEIPESYLESLPKNGRASLGDVIYRMITVEMFDADQFLIEMDLSSEHKILDLKNRIEASIVIWKRKMVQKDTKSPWGSTVSIEKREQFEERAETILLLLKQGFPGISQSSLDISKIQFNRDVGLAILESYSRVLESLAHTVMSRIEDVLYADQLTQEPTNNAPSKNRYSLKENEKLREERLSFTEDMASGTLSDVMQWGNKNNEMKKESFFGDREKPLLSKVTGIMTNNKKSSYLDNLGAMRSPTARYS</sequence>
<keyword evidence="6" id="KW-1185">Reference proteome</keyword>
<dbReference type="PANTHER" id="PTHR33101">
    <property type="entry name" value="ROP GUANINE NUCLEOTIDE EXCHANGE FACTOR 1"/>
    <property type="match status" value="1"/>
</dbReference>
<evidence type="ECO:0000256" key="1">
    <source>
        <dbReference type="ARBA" id="ARBA00022658"/>
    </source>
</evidence>
<keyword evidence="1 2" id="KW-0344">Guanine-nucleotide releasing factor</keyword>
<organism evidence="5 6">
    <name type="scientific">Arabidopsis thaliana x Arabidopsis arenosa</name>
    <dbReference type="NCBI Taxonomy" id="1240361"/>
    <lineage>
        <taxon>Eukaryota</taxon>
        <taxon>Viridiplantae</taxon>
        <taxon>Streptophyta</taxon>
        <taxon>Embryophyta</taxon>
        <taxon>Tracheophyta</taxon>
        <taxon>Spermatophyta</taxon>
        <taxon>Magnoliopsida</taxon>
        <taxon>eudicotyledons</taxon>
        <taxon>Gunneridae</taxon>
        <taxon>Pentapetalae</taxon>
        <taxon>rosids</taxon>
        <taxon>malvids</taxon>
        <taxon>Brassicales</taxon>
        <taxon>Brassicaceae</taxon>
        <taxon>Camelineae</taxon>
        <taxon>Arabidopsis</taxon>
    </lineage>
</organism>
<dbReference type="GO" id="GO:0030286">
    <property type="term" value="C:dynein complex"/>
    <property type="evidence" value="ECO:0007669"/>
    <property type="project" value="InterPro"/>
</dbReference>
<reference evidence="5 6" key="1">
    <citation type="submission" date="2020-12" db="EMBL/GenBank/DDBJ databases">
        <title>Concerted genomic and epigenomic changes stabilize Arabidopsis allopolyploids.</title>
        <authorList>
            <person name="Chen Z."/>
        </authorList>
    </citation>
    <scope>NUCLEOTIDE SEQUENCE [LARGE SCALE GENOMIC DNA]</scope>
    <source>
        <strain evidence="5">Allo738</strain>
        <tissue evidence="5">Leaf</tissue>
    </source>
</reference>
<dbReference type="FunFam" id="1.20.58.2010:FF:000001">
    <property type="entry name" value="Rop guanine nucleotide exchange factor 14"/>
    <property type="match status" value="1"/>
</dbReference>
<proteinExistence type="predicted"/>
<dbReference type="InterPro" id="IPR038937">
    <property type="entry name" value="RopGEF"/>
</dbReference>
<comment type="caution">
    <text evidence="5">The sequence shown here is derived from an EMBL/GenBank/DDBJ whole genome shotgun (WGS) entry which is preliminary data.</text>
</comment>
<gene>
    <name evidence="5" type="ORF">ISN45_At01g044170</name>
</gene>
<dbReference type="InterPro" id="IPR005512">
    <property type="entry name" value="PRONE_dom"/>
</dbReference>
<dbReference type="AlphaFoldDB" id="A0A8T2GPS4"/>
<feature type="domain" description="PRONE" evidence="4">
    <location>
        <begin position="159"/>
        <end position="520"/>
    </location>
</feature>
<dbReference type="FunFam" id="1.20.58.1310:FF:000001">
    <property type="entry name" value="Rop guanine nucleotide exchange factor 9"/>
    <property type="match status" value="1"/>
</dbReference>
<dbReference type="SMART" id="SM01375">
    <property type="entry name" value="Dynein_light"/>
    <property type="match status" value="1"/>
</dbReference>
<feature type="region of interest" description="Disordered" evidence="3">
    <location>
        <begin position="125"/>
        <end position="153"/>
    </location>
</feature>
<dbReference type="InterPro" id="IPR001372">
    <property type="entry name" value="Dynein_light_chain_typ-1/2"/>
</dbReference>
<name>A0A8T2GPS4_9BRAS</name>
<dbReference type="GO" id="GO:0007017">
    <property type="term" value="P:microtubule-based process"/>
    <property type="evidence" value="ECO:0007669"/>
    <property type="project" value="InterPro"/>
</dbReference>
<dbReference type="EMBL" id="JAEFBK010000001">
    <property type="protein sequence ID" value="KAG7649348.1"/>
    <property type="molecule type" value="Genomic_DNA"/>
</dbReference>
<evidence type="ECO:0000313" key="5">
    <source>
        <dbReference type="EMBL" id="KAG7649348.1"/>
    </source>
</evidence>
<evidence type="ECO:0000313" key="6">
    <source>
        <dbReference type="Proteomes" id="UP000694240"/>
    </source>
</evidence>
<dbReference type="Proteomes" id="UP000694240">
    <property type="component" value="Chromosome 1"/>
</dbReference>
<evidence type="ECO:0000259" key="4">
    <source>
        <dbReference type="PROSITE" id="PS51334"/>
    </source>
</evidence>
<dbReference type="PROSITE" id="PS51334">
    <property type="entry name" value="PRONE"/>
    <property type="match status" value="1"/>
</dbReference>
<evidence type="ECO:0000256" key="3">
    <source>
        <dbReference type="SAM" id="MobiDB-lite"/>
    </source>
</evidence>